<comment type="similarity">
    <text evidence="1">Belongs to the peptidase C40 family.</text>
</comment>
<keyword evidence="2" id="KW-0645">Protease</keyword>
<dbReference type="STRING" id="416591.Tlet_1676"/>
<evidence type="ECO:0000256" key="3">
    <source>
        <dbReference type="ARBA" id="ARBA00022801"/>
    </source>
</evidence>
<dbReference type="InterPro" id="IPR000064">
    <property type="entry name" value="NLP_P60_dom"/>
</dbReference>
<dbReference type="PROSITE" id="PS51935">
    <property type="entry name" value="NLPC_P60"/>
    <property type="match status" value="1"/>
</dbReference>
<evidence type="ECO:0000256" key="2">
    <source>
        <dbReference type="ARBA" id="ARBA00022670"/>
    </source>
</evidence>
<dbReference type="OrthoDB" id="9808890at2"/>
<dbReference type="InterPro" id="IPR038765">
    <property type="entry name" value="Papain-like_cys_pep_sf"/>
</dbReference>
<dbReference type="Proteomes" id="UP000002016">
    <property type="component" value="Chromosome"/>
</dbReference>
<evidence type="ECO:0000313" key="6">
    <source>
        <dbReference type="EMBL" id="ABV34230.1"/>
    </source>
</evidence>
<keyword evidence="4" id="KW-0788">Thiol protease</keyword>
<dbReference type="KEGG" id="tle:Tlet_1676"/>
<dbReference type="Gene3D" id="3.90.1720.10">
    <property type="entry name" value="endopeptidase domain like (from Nostoc punctiforme)"/>
    <property type="match status" value="1"/>
</dbReference>
<reference evidence="6 7" key="1">
    <citation type="submission" date="2007-08" db="EMBL/GenBank/DDBJ databases">
        <title>Complete sequence of Thermotoga lettingae TMO.</title>
        <authorList>
            <consortium name="US DOE Joint Genome Institute"/>
            <person name="Copeland A."/>
            <person name="Lucas S."/>
            <person name="Lapidus A."/>
            <person name="Barry K."/>
            <person name="Glavina del Rio T."/>
            <person name="Dalin E."/>
            <person name="Tice H."/>
            <person name="Pitluck S."/>
            <person name="Foster B."/>
            <person name="Bruce D."/>
            <person name="Schmutz J."/>
            <person name="Larimer F."/>
            <person name="Land M."/>
            <person name="Hauser L."/>
            <person name="Kyrpides N."/>
            <person name="Mikhailova N."/>
            <person name="Nelson K."/>
            <person name="Gogarten J.P."/>
            <person name="Noll K."/>
            <person name="Richardson P."/>
        </authorList>
    </citation>
    <scope>NUCLEOTIDE SEQUENCE [LARGE SCALE GENOMIC DNA]</scope>
    <source>
        <strain evidence="7">ATCC BAA-301 / DSM 14385 / NBRC 107922 / TMO</strain>
    </source>
</reference>
<feature type="domain" description="NlpC/P60" evidence="5">
    <location>
        <begin position="23"/>
        <end position="153"/>
    </location>
</feature>
<sequence length="275" mass="32055" precursor="true">MRKSVLFWLAILIAGLIFGNYLNPLQRKVINYAMTMVGGEYGWGSYDPENRVFDCWNFATWVYHTALDENERIDHMIIGRSDLLWVYFDKAEELLAGDLLFNGGGHTVGFHAGIYKGNYKTIEARGGKYGIGVFDIRGENRFAPYGQTGNRFCYFSLLVRLWLHENPSFPYVYVEEPPNYFFRDDGVDLTIHYYALPFLSGYTLQVEMLDYMTDEVIWKSSYDLDIYSLDENVLKVHIPTDDVQNIYVYFKVRISLGTRDAFSYDTKILKFTEIM</sequence>
<keyword evidence="3" id="KW-0378">Hydrolase</keyword>
<dbReference type="RefSeq" id="WP_012003706.1">
    <property type="nucleotide sequence ID" value="NC_009828.1"/>
</dbReference>
<dbReference type="SUPFAM" id="SSF54001">
    <property type="entry name" value="Cysteine proteinases"/>
    <property type="match status" value="1"/>
</dbReference>
<accession>A8F7U6</accession>
<evidence type="ECO:0000256" key="1">
    <source>
        <dbReference type="ARBA" id="ARBA00007074"/>
    </source>
</evidence>
<evidence type="ECO:0000256" key="4">
    <source>
        <dbReference type="ARBA" id="ARBA00022807"/>
    </source>
</evidence>
<dbReference type="Pfam" id="PF00877">
    <property type="entry name" value="NLPC_P60"/>
    <property type="match status" value="1"/>
</dbReference>
<name>A8F7U6_PSELT</name>
<evidence type="ECO:0000259" key="5">
    <source>
        <dbReference type="PROSITE" id="PS51935"/>
    </source>
</evidence>
<reference evidence="6 7" key="2">
    <citation type="journal article" date="2009" name="Proc. Natl. Acad. Sci. U.S.A.">
        <title>On the chimeric nature, thermophilic origin, and phylogenetic placement of the Thermotogales.</title>
        <authorList>
            <person name="Zhaxybayeva O."/>
            <person name="Swithers K.S."/>
            <person name="Lapierre P."/>
            <person name="Fournier G.P."/>
            <person name="Bickhart D.M."/>
            <person name="DeBoy R.T."/>
            <person name="Nelson K.E."/>
            <person name="Nesbo C.L."/>
            <person name="Doolittle W.F."/>
            <person name="Gogarten J.P."/>
            <person name="Noll K.M."/>
        </authorList>
    </citation>
    <scope>NUCLEOTIDE SEQUENCE [LARGE SCALE GENOMIC DNA]</scope>
    <source>
        <strain evidence="7">ATCC BAA-301 / DSM 14385 / NBRC 107922 / TMO</strain>
    </source>
</reference>
<protein>
    <recommendedName>
        <fullName evidence="5">NlpC/P60 domain-containing protein</fullName>
    </recommendedName>
</protein>
<dbReference type="GO" id="GO:0006508">
    <property type="term" value="P:proteolysis"/>
    <property type="evidence" value="ECO:0007669"/>
    <property type="project" value="UniProtKB-KW"/>
</dbReference>
<dbReference type="EMBL" id="CP000812">
    <property type="protein sequence ID" value="ABV34230.1"/>
    <property type="molecule type" value="Genomic_DNA"/>
</dbReference>
<proteinExistence type="inferred from homology"/>
<organism evidence="6 7">
    <name type="scientific">Pseudothermotoga lettingae (strain ATCC BAA-301 / DSM 14385 / NBRC 107922 / TMO)</name>
    <name type="common">Thermotoga lettingae</name>
    <dbReference type="NCBI Taxonomy" id="416591"/>
    <lineage>
        <taxon>Bacteria</taxon>
        <taxon>Thermotogati</taxon>
        <taxon>Thermotogota</taxon>
        <taxon>Thermotogae</taxon>
        <taxon>Thermotogales</taxon>
        <taxon>Thermotogaceae</taxon>
        <taxon>Pseudothermotoga</taxon>
    </lineage>
</organism>
<evidence type="ECO:0000313" key="7">
    <source>
        <dbReference type="Proteomes" id="UP000002016"/>
    </source>
</evidence>
<keyword evidence="7" id="KW-1185">Reference proteome</keyword>
<dbReference type="HOGENOM" id="CLU_982745_0_0_0"/>
<dbReference type="eggNOG" id="COG0791">
    <property type="taxonomic scope" value="Bacteria"/>
</dbReference>
<dbReference type="AlphaFoldDB" id="A8F7U6"/>
<gene>
    <name evidence="6" type="ordered locus">Tlet_1676</name>
</gene>
<dbReference type="GO" id="GO:0008234">
    <property type="term" value="F:cysteine-type peptidase activity"/>
    <property type="evidence" value="ECO:0007669"/>
    <property type="project" value="UniProtKB-KW"/>
</dbReference>